<sequence length="370" mass="41003">MPYTLRWGIMGAGWISSCFVKDILLDPSTRDVDDVAHKVTGVGSRDAKKAQEWIDKYITGDAHGEAKAYGSYEELANASDVDAIYIGTPHTHHYDCVVASINAGKHVLVEKPATSNLAEWEALVQIAKEKNVFLMEAMWTRFLPVTKAMKEVIASGELGELRVLHADLSGNFDINTIPKTHRILDPMLGGGGLLDLGPYPLIWAILALYEDPRNEKRHPTRITGNMIKTKLTGVDSSTVFVLDFEHLEAQAILSCGITISSPDNALIMRFSNGNIIVPRPIYRPDSFKVQKLAKEGSNDVAEEKEYEFKSKLVGGGWHFQADEVARCVRDGKTESDLWGLDKTSFEMKIFDEVRRQGGYVLPPGVEKVVA</sequence>
<keyword evidence="9" id="KW-1185">Reference proteome</keyword>
<dbReference type="PANTHER" id="PTHR22604:SF105">
    <property type="entry name" value="TRANS-1,2-DIHYDROBENZENE-1,2-DIOL DEHYDROGENASE"/>
    <property type="match status" value="1"/>
</dbReference>
<evidence type="ECO:0000259" key="6">
    <source>
        <dbReference type="Pfam" id="PF01408"/>
    </source>
</evidence>
<dbReference type="Gene3D" id="3.40.50.720">
    <property type="entry name" value="NAD(P)-binding Rossmann-like Domain"/>
    <property type="match status" value="1"/>
</dbReference>
<dbReference type="InterPro" id="IPR036291">
    <property type="entry name" value="NAD(P)-bd_dom_sf"/>
</dbReference>
<evidence type="ECO:0000256" key="1">
    <source>
        <dbReference type="ARBA" id="ARBA00010928"/>
    </source>
</evidence>
<evidence type="ECO:0000256" key="3">
    <source>
        <dbReference type="ARBA" id="ARBA00038984"/>
    </source>
</evidence>
<dbReference type="PANTHER" id="PTHR22604">
    <property type="entry name" value="OXIDOREDUCTASES"/>
    <property type="match status" value="1"/>
</dbReference>
<dbReference type="Proteomes" id="UP000054248">
    <property type="component" value="Unassembled WGS sequence"/>
</dbReference>
<proteinExistence type="inferred from homology"/>
<comment type="catalytic activity">
    <reaction evidence="5">
        <text>D-xylose + NADP(+) = D-xylono-1,5-lactone + NADPH + H(+)</text>
        <dbReference type="Rhea" id="RHEA:22000"/>
        <dbReference type="ChEBI" id="CHEBI:15378"/>
        <dbReference type="ChEBI" id="CHEBI:15867"/>
        <dbReference type="ChEBI" id="CHEBI:53455"/>
        <dbReference type="ChEBI" id="CHEBI:57783"/>
        <dbReference type="ChEBI" id="CHEBI:58349"/>
        <dbReference type="EC" id="1.1.1.179"/>
    </reaction>
</comment>
<evidence type="ECO:0000259" key="7">
    <source>
        <dbReference type="Pfam" id="PF22725"/>
    </source>
</evidence>
<evidence type="ECO:0000313" key="8">
    <source>
        <dbReference type="EMBL" id="KIO20023.1"/>
    </source>
</evidence>
<dbReference type="AlphaFoldDB" id="A0A0C3KEX9"/>
<dbReference type="InterPro" id="IPR050984">
    <property type="entry name" value="Gfo/Idh/MocA_domain"/>
</dbReference>
<accession>A0A0C3KEX9</accession>
<gene>
    <name evidence="8" type="ORF">M407DRAFT_142228</name>
</gene>
<dbReference type="SUPFAM" id="SSF55347">
    <property type="entry name" value="Glyceraldehyde-3-phosphate dehydrogenase-like, C-terminal domain"/>
    <property type="match status" value="1"/>
</dbReference>
<feature type="domain" description="GFO/IDH/MocA-like oxidoreductase" evidence="7">
    <location>
        <begin position="147"/>
        <end position="274"/>
    </location>
</feature>
<dbReference type="HOGENOM" id="CLU_023194_7_2_1"/>
<organism evidence="8 9">
    <name type="scientific">Tulasnella calospora MUT 4182</name>
    <dbReference type="NCBI Taxonomy" id="1051891"/>
    <lineage>
        <taxon>Eukaryota</taxon>
        <taxon>Fungi</taxon>
        <taxon>Dikarya</taxon>
        <taxon>Basidiomycota</taxon>
        <taxon>Agaricomycotina</taxon>
        <taxon>Agaricomycetes</taxon>
        <taxon>Cantharellales</taxon>
        <taxon>Tulasnellaceae</taxon>
        <taxon>Tulasnella</taxon>
    </lineage>
</organism>
<evidence type="ECO:0000256" key="5">
    <source>
        <dbReference type="ARBA" id="ARBA00049233"/>
    </source>
</evidence>
<evidence type="ECO:0000256" key="2">
    <source>
        <dbReference type="ARBA" id="ARBA00023002"/>
    </source>
</evidence>
<dbReference type="GO" id="GO:0047837">
    <property type="term" value="F:D-xylose 1-dehydrogenase (NADP+) activity"/>
    <property type="evidence" value="ECO:0007669"/>
    <property type="project" value="UniProtKB-EC"/>
</dbReference>
<comment type="similarity">
    <text evidence="1">Belongs to the Gfo/Idh/MocA family.</text>
</comment>
<dbReference type="Gene3D" id="3.30.360.10">
    <property type="entry name" value="Dihydrodipicolinate Reductase, domain 2"/>
    <property type="match status" value="1"/>
</dbReference>
<dbReference type="EMBL" id="KN823192">
    <property type="protein sequence ID" value="KIO20023.1"/>
    <property type="molecule type" value="Genomic_DNA"/>
</dbReference>
<feature type="domain" description="Gfo/Idh/MocA-like oxidoreductase N-terminal" evidence="6">
    <location>
        <begin position="5"/>
        <end position="136"/>
    </location>
</feature>
<name>A0A0C3KEX9_9AGAM</name>
<dbReference type="OrthoDB" id="2129491at2759"/>
<keyword evidence="2" id="KW-0560">Oxidoreductase</keyword>
<dbReference type="InterPro" id="IPR000683">
    <property type="entry name" value="Gfo/Idh/MocA-like_OxRdtase_N"/>
</dbReference>
<dbReference type="STRING" id="1051891.A0A0C3KEX9"/>
<dbReference type="InterPro" id="IPR055170">
    <property type="entry name" value="GFO_IDH_MocA-like_dom"/>
</dbReference>
<dbReference type="Pfam" id="PF22725">
    <property type="entry name" value="GFO_IDH_MocA_C3"/>
    <property type="match status" value="1"/>
</dbReference>
<dbReference type="PROSITE" id="PS51257">
    <property type="entry name" value="PROKAR_LIPOPROTEIN"/>
    <property type="match status" value="1"/>
</dbReference>
<evidence type="ECO:0000256" key="4">
    <source>
        <dbReference type="ARBA" id="ARBA00042988"/>
    </source>
</evidence>
<dbReference type="GO" id="GO:0000166">
    <property type="term" value="F:nucleotide binding"/>
    <property type="evidence" value="ECO:0007669"/>
    <property type="project" value="InterPro"/>
</dbReference>
<reference evidence="8 9" key="1">
    <citation type="submission" date="2014-04" db="EMBL/GenBank/DDBJ databases">
        <authorList>
            <consortium name="DOE Joint Genome Institute"/>
            <person name="Kuo A."/>
            <person name="Girlanda M."/>
            <person name="Perotto S."/>
            <person name="Kohler A."/>
            <person name="Nagy L.G."/>
            <person name="Floudas D."/>
            <person name="Copeland A."/>
            <person name="Barry K.W."/>
            <person name="Cichocki N."/>
            <person name="Veneault-Fourrey C."/>
            <person name="LaButti K."/>
            <person name="Lindquist E.A."/>
            <person name="Lipzen A."/>
            <person name="Lundell T."/>
            <person name="Morin E."/>
            <person name="Murat C."/>
            <person name="Sun H."/>
            <person name="Tunlid A."/>
            <person name="Henrissat B."/>
            <person name="Grigoriev I.V."/>
            <person name="Hibbett D.S."/>
            <person name="Martin F."/>
            <person name="Nordberg H.P."/>
            <person name="Cantor M.N."/>
            <person name="Hua S.X."/>
        </authorList>
    </citation>
    <scope>NUCLEOTIDE SEQUENCE [LARGE SCALE GENOMIC DNA]</scope>
    <source>
        <strain evidence="8 9">MUT 4182</strain>
    </source>
</reference>
<dbReference type="SUPFAM" id="SSF51735">
    <property type="entry name" value="NAD(P)-binding Rossmann-fold domains"/>
    <property type="match status" value="1"/>
</dbReference>
<protein>
    <recommendedName>
        <fullName evidence="3">D-xylose 1-dehydrogenase (NADP(+), D-xylono-1,5-lactone-forming)</fullName>
        <ecNumber evidence="3">1.1.1.179</ecNumber>
    </recommendedName>
    <alternativeName>
        <fullName evidence="4">D-xylose-NADP dehydrogenase</fullName>
    </alternativeName>
</protein>
<dbReference type="Pfam" id="PF01408">
    <property type="entry name" value="GFO_IDH_MocA"/>
    <property type="match status" value="1"/>
</dbReference>
<dbReference type="EC" id="1.1.1.179" evidence="3"/>
<reference evidence="9" key="2">
    <citation type="submission" date="2015-01" db="EMBL/GenBank/DDBJ databases">
        <title>Evolutionary Origins and Diversification of the Mycorrhizal Mutualists.</title>
        <authorList>
            <consortium name="DOE Joint Genome Institute"/>
            <consortium name="Mycorrhizal Genomics Consortium"/>
            <person name="Kohler A."/>
            <person name="Kuo A."/>
            <person name="Nagy L.G."/>
            <person name="Floudas D."/>
            <person name="Copeland A."/>
            <person name="Barry K.W."/>
            <person name="Cichocki N."/>
            <person name="Veneault-Fourrey C."/>
            <person name="LaButti K."/>
            <person name="Lindquist E.A."/>
            <person name="Lipzen A."/>
            <person name="Lundell T."/>
            <person name="Morin E."/>
            <person name="Murat C."/>
            <person name="Riley R."/>
            <person name="Ohm R."/>
            <person name="Sun H."/>
            <person name="Tunlid A."/>
            <person name="Henrissat B."/>
            <person name="Grigoriev I.V."/>
            <person name="Hibbett D.S."/>
            <person name="Martin F."/>
        </authorList>
    </citation>
    <scope>NUCLEOTIDE SEQUENCE [LARGE SCALE GENOMIC DNA]</scope>
    <source>
        <strain evidence="9">MUT 4182</strain>
    </source>
</reference>
<evidence type="ECO:0000313" key="9">
    <source>
        <dbReference type="Proteomes" id="UP000054248"/>
    </source>
</evidence>